<evidence type="ECO:0000256" key="3">
    <source>
        <dbReference type="ARBA" id="ARBA00022475"/>
    </source>
</evidence>
<comment type="similarity">
    <text evidence="7">Belongs to the binding-protein-dependent transport system permease family.</text>
</comment>
<keyword evidence="3" id="KW-1003">Cell membrane</keyword>
<dbReference type="RefSeq" id="WP_139927668.1">
    <property type="nucleotide sequence ID" value="NZ_CP040915.1"/>
</dbReference>
<dbReference type="GO" id="GO:0005886">
    <property type="term" value="C:plasma membrane"/>
    <property type="evidence" value="ECO:0007669"/>
    <property type="project" value="UniProtKB-SubCell"/>
</dbReference>
<gene>
    <name evidence="9" type="ORF">FE374_05925</name>
</gene>
<comment type="subcellular location">
    <subcellularLocation>
        <location evidence="1 7">Cell membrane</location>
        <topology evidence="1 7">Multi-pass membrane protein</topology>
    </subcellularLocation>
</comment>
<dbReference type="OrthoDB" id="4926350at2"/>
<evidence type="ECO:0000313" key="9">
    <source>
        <dbReference type="EMBL" id="QDC24224.1"/>
    </source>
</evidence>
<evidence type="ECO:0000256" key="7">
    <source>
        <dbReference type="RuleBase" id="RU363032"/>
    </source>
</evidence>
<dbReference type="Pfam" id="PF00528">
    <property type="entry name" value="BPD_transp_1"/>
    <property type="match status" value="1"/>
</dbReference>
<feature type="transmembrane region" description="Helical" evidence="7">
    <location>
        <begin position="171"/>
        <end position="192"/>
    </location>
</feature>
<protein>
    <submittedName>
        <fullName evidence="9">ABC transporter permease subunit</fullName>
    </submittedName>
</protein>
<evidence type="ECO:0000256" key="6">
    <source>
        <dbReference type="ARBA" id="ARBA00023136"/>
    </source>
</evidence>
<evidence type="ECO:0000256" key="1">
    <source>
        <dbReference type="ARBA" id="ARBA00004651"/>
    </source>
</evidence>
<dbReference type="EMBL" id="CP040915">
    <property type="protein sequence ID" value="QDC24224.1"/>
    <property type="molecule type" value="Genomic_DNA"/>
</dbReference>
<dbReference type="Proteomes" id="UP000314616">
    <property type="component" value="Chromosome"/>
</dbReference>
<dbReference type="InterPro" id="IPR000515">
    <property type="entry name" value="MetI-like"/>
</dbReference>
<feature type="transmembrane region" description="Helical" evidence="7">
    <location>
        <begin position="204"/>
        <end position="224"/>
    </location>
</feature>
<keyword evidence="2 7" id="KW-0813">Transport</keyword>
<proteinExistence type="inferred from homology"/>
<evidence type="ECO:0000256" key="2">
    <source>
        <dbReference type="ARBA" id="ARBA00022448"/>
    </source>
</evidence>
<evidence type="ECO:0000313" key="10">
    <source>
        <dbReference type="Proteomes" id="UP000314616"/>
    </source>
</evidence>
<dbReference type="GO" id="GO:0055085">
    <property type="term" value="P:transmembrane transport"/>
    <property type="evidence" value="ECO:0007669"/>
    <property type="project" value="InterPro"/>
</dbReference>
<feature type="domain" description="ABC transmembrane type-1" evidence="8">
    <location>
        <begin position="133"/>
        <end position="329"/>
    </location>
</feature>
<dbReference type="AlphaFoldDB" id="A0A5B8C128"/>
<evidence type="ECO:0000256" key="4">
    <source>
        <dbReference type="ARBA" id="ARBA00022692"/>
    </source>
</evidence>
<keyword evidence="5 7" id="KW-1133">Transmembrane helix</keyword>
<evidence type="ECO:0000259" key="8">
    <source>
        <dbReference type="PROSITE" id="PS50928"/>
    </source>
</evidence>
<dbReference type="Gene3D" id="1.10.3720.10">
    <property type="entry name" value="MetI-like"/>
    <property type="match status" value="1"/>
</dbReference>
<accession>A0A5B8C128</accession>
<name>A0A5B8C128_9MICO</name>
<reference evidence="9 10" key="1">
    <citation type="submission" date="2019-05" db="EMBL/GenBank/DDBJ databases">
        <title>Georgenia *** sp. nov., and Georgenia *** sp. nov., isolated from the intestinal contents of plateau pika (Ochotona curzoniae) in the Qinghai-Tibet plateau of China.</title>
        <authorList>
            <person name="Tian Z."/>
        </authorList>
    </citation>
    <scope>NUCLEOTIDE SEQUENCE [LARGE SCALE GENOMIC DNA]</scope>
    <source>
        <strain evidence="9 10">Z443</strain>
    </source>
</reference>
<dbReference type="CDD" id="cd06261">
    <property type="entry name" value="TM_PBP2"/>
    <property type="match status" value="1"/>
</dbReference>
<dbReference type="PANTHER" id="PTHR30151:SF41">
    <property type="entry name" value="ABC TRANSPORTER PERMEASE PROTEIN"/>
    <property type="match status" value="1"/>
</dbReference>
<feature type="transmembrane region" description="Helical" evidence="7">
    <location>
        <begin position="56"/>
        <end position="77"/>
    </location>
</feature>
<dbReference type="InterPro" id="IPR035906">
    <property type="entry name" value="MetI-like_sf"/>
</dbReference>
<keyword evidence="4 7" id="KW-0812">Transmembrane</keyword>
<evidence type="ECO:0000256" key="5">
    <source>
        <dbReference type="ARBA" id="ARBA00022989"/>
    </source>
</evidence>
<dbReference type="SUPFAM" id="SSF161098">
    <property type="entry name" value="MetI-like"/>
    <property type="match status" value="1"/>
</dbReference>
<sequence>MSTPPARAARSAPDGLVPDVAAAVSAEPGVPGATPVPGGSRSPNRWPWAGGSWPRWVRTAVLGIAGVLMLALVWELYKLLGPVEGVSVGETRVLPRTDERSMPHVWEMVSRLFQPATGAPGAPPLLVPLLSASVFTLAVAMLGWFVGVVVGAALAVLMLRWRLAESAVLPWVILSQTVPLVALAPLVVGWGGRIHIGSLEWERWMSVAAISAYLSFFMVAVGTLRGLKAPDAVHVDLFRSYAVGWWRTLVRLRLPAAVPFLLPALRLAAATSIVGAIVAEVSTGTAGGIGRLIISYAQSASGDPPKPWTAIFAAAALGLVAAGLVSLVGTGLRRYRFSEVS</sequence>
<dbReference type="PANTHER" id="PTHR30151">
    <property type="entry name" value="ALKANE SULFONATE ABC TRANSPORTER-RELATED, MEMBRANE SUBUNIT"/>
    <property type="match status" value="1"/>
</dbReference>
<feature type="transmembrane region" description="Helical" evidence="7">
    <location>
        <begin position="134"/>
        <end position="159"/>
    </location>
</feature>
<keyword evidence="6 7" id="KW-0472">Membrane</keyword>
<feature type="transmembrane region" description="Helical" evidence="7">
    <location>
        <begin position="308"/>
        <end position="332"/>
    </location>
</feature>
<dbReference type="PROSITE" id="PS50928">
    <property type="entry name" value="ABC_TM1"/>
    <property type="match status" value="1"/>
</dbReference>
<dbReference type="KEGG" id="gyu:FE374_05925"/>
<organism evidence="9 10">
    <name type="scientific">Georgenia yuyongxinii</name>
    <dbReference type="NCBI Taxonomy" id="2589797"/>
    <lineage>
        <taxon>Bacteria</taxon>
        <taxon>Bacillati</taxon>
        <taxon>Actinomycetota</taxon>
        <taxon>Actinomycetes</taxon>
        <taxon>Micrococcales</taxon>
        <taxon>Bogoriellaceae</taxon>
        <taxon>Georgenia</taxon>
    </lineage>
</organism>